<feature type="region of interest" description="Disordered" evidence="1">
    <location>
        <begin position="922"/>
        <end position="945"/>
    </location>
</feature>
<feature type="compositionally biased region" description="Low complexity" evidence="1">
    <location>
        <begin position="65"/>
        <end position="74"/>
    </location>
</feature>
<evidence type="ECO:0000313" key="3">
    <source>
        <dbReference type="Proteomes" id="UP001176521"/>
    </source>
</evidence>
<dbReference type="Proteomes" id="UP001176521">
    <property type="component" value="Unassembled WGS sequence"/>
</dbReference>
<proteinExistence type="predicted"/>
<feature type="compositionally biased region" description="Low complexity" evidence="1">
    <location>
        <begin position="467"/>
        <end position="485"/>
    </location>
</feature>
<feature type="compositionally biased region" description="Low complexity" evidence="1">
    <location>
        <begin position="630"/>
        <end position="668"/>
    </location>
</feature>
<evidence type="ECO:0000256" key="1">
    <source>
        <dbReference type="SAM" id="MobiDB-lite"/>
    </source>
</evidence>
<feature type="region of interest" description="Disordered" evidence="1">
    <location>
        <begin position="88"/>
        <end position="285"/>
    </location>
</feature>
<feature type="region of interest" description="Disordered" evidence="1">
    <location>
        <begin position="557"/>
        <end position="578"/>
    </location>
</feature>
<feature type="region of interest" description="Disordered" evidence="1">
    <location>
        <begin position="464"/>
        <end position="525"/>
    </location>
</feature>
<feature type="compositionally biased region" description="Low complexity" evidence="1">
    <location>
        <begin position="141"/>
        <end position="154"/>
    </location>
</feature>
<keyword evidence="3" id="KW-1185">Reference proteome</keyword>
<feature type="compositionally biased region" description="Polar residues" evidence="1">
    <location>
        <begin position="559"/>
        <end position="572"/>
    </location>
</feature>
<accession>A0AAN6GK02</accession>
<sequence length="945" mass="98371">MNALQATIDLIPSSPTLSSIGNCAVSGWGAIAAAISSVGPSSRASGEREPLPESSVSPPSPSQDGESGSEAGASGLSQVLITRIRSHSCSSPGAARGLPWPTSPVLQTQLPPQALPRSKSYTASLCDTPRSDQNPPREADLSSSLTLPSRSTSPVKSLYERDNLQEMGPPQRHPAKSAHPSRPFSTHTRAKSEHAVPSNEALAQTLQRPSSRASILASASRAMNGSPRLPKLAPVKENDDIDGGFMLPPSRTRTMTMRSTASMTSSSSVLKRHARSQSSSSIGGPLGVLGLMERNNVQAGLASPTSPQKSSTTTAVSSIMATCLDNIDVQAAAEQQRSSTVQFRNPFAPVHPGLSTSSSGRSIHAALGAGMALADIASIPSSATMPDLSAVLAAEAGMLMPPRVRTISSCSSKAQPARPSAHTLASHSLPVSNSGVIELQPSATFYPPNVPRPWLQVKPHNQHHRTQSISTFTPSSTSSRMTSPRPRVDPIFNTASKQDSHPVRPLGRVMQAAGGGGSRRANSLPRGYLPQYKEFREPVPASVMSSPRSAQAVFRPELSAQQTPKAPSSLSESSHRAALSEWNETAPLYTLSHASPERPRSLRAHTSSKRTELLRPIDTELANRKRGTSRRGTSATDDSSSSPASSFLELPPLSAGTTSSASSTSSASLDERSLQRLTPKTSFFDDIRDKEKNAAAAASPGVGRIIVKSSSGRTILAEPISFAGRERERWESLAFVRGHEPFPPVEGSGSIGFSGERVPDGAGARSAWRAPGSPKKPSSGLAASHASTLRKGSIGSSSSVSSSRGTKVGAATSAAMPDPASARQSSLSSSFSFFAWPSRPSSSSIATRSGSDHPGSSGFTVSSIGGAAFSAAPDSEEDEAGAGVGAGGNGGDEAEDDDDDGGGGFGWNSYVSMSDVHSPILERSPVFPTSTRPNLPRGRSTVPVL</sequence>
<name>A0AAN6GK02_9BASI</name>
<gene>
    <name evidence="2" type="ORF">OC842_000164</name>
</gene>
<feature type="region of interest" description="Disordered" evidence="1">
    <location>
        <begin position="590"/>
        <end position="674"/>
    </location>
</feature>
<organism evidence="2 3">
    <name type="scientific">Tilletia horrida</name>
    <dbReference type="NCBI Taxonomy" id="155126"/>
    <lineage>
        <taxon>Eukaryota</taxon>
        <taxon>Fungi</taxon>
        <taxon>Dikarya</taxon>
        <taxon>Basidiomycota</taxon>
        <taxon>Ustilaginomycotina</taxon>
        <taxon>Exobasidiomycetes</taxon>
        <taxon>Tilletiales</taxon>
        <taxon>Tilletiaceae</taxon>
        <taxon>Tilletia</taxon>
    </lineage>
</organism>
<feature type="compositionally biased region" description="Acidic residues" evidence="1">
    <location>
        <begin position="892"/>
        <end position="901"/>
    </location>
</feature>
<reference evidence="2" key="1">
    <citation type="journal article" date="2023" name="PhytoFront">
        <title>Draft Genome Resources of Seven Strains of Tilletia horrida, Causal Agent of Kernel Smut of Rice.</title>
        <authorList>
            <person name="Khanal S."/>
            <person name="Antony Babu S."/>
            <person name="Zhou X.G."/>
        </authorList>
    </citation>
    <scope>NUCLEOTIDE SEQUENCE</scope>
    <source>
        <strain evidence="2">TX3</strain>
    </source>
</reference>
<protein>
    <submittedName>
        <fullName evidence="2">Uncharacterized protein</fullName>
    </submittedName>
</protein>
<feature type="compositionally biased region" description="Low complexity" evidence="1">
    <location>
        <begin position="787"/>
        <end position="809"/>
    </location>
</feature>
<feature type="compositionally biased region" description="Low complexity" evidence="1">
    <location>
        <begin position="250"/>
        <end position="268"/>
    </location>
</feature>
<feature type="region of interest" description="Disordered" evidence="1">
    <location>
        <begin position="37"/>
        <end position="74"/>
    </location>
</feature>
<feature type="region of interest" description="Disordered" evidence="1">
    <location>
        <begin position="842"/>
        <end position="909"/>
    </location>
</feature>
<feature type="compositionally biased region" description="Basic and acidic residues" evidence="1">
    <location>
        <begin position="609"/>
        <end position="623"/>
    </location>
</feature>
<feature type="region of interest" description="Disordered" evidence="1">
    <location>
        <begin position="746"/>
        <end position="822"/>
    </location>
</feature>
<comment type="caution">
    <text evidence="2">The sequence shown here is derived from an EMBL/GenBank/DDBJ whole genome shotgun (WGS) entry which is preliminary data.</text>
</comment>
<evidence type="ECO:0000313" key="2">
    <source>
        <dbReference type="EMBL" id="KAK0541075.1"/>
    </source>
</evidence>
<feature type="compositionally biased region" description="Low complexity" evidence="1">
    <location>
        <begin position="208"/>
        <end position="222"/>
    </location>
</feature>
<dbReference type="EMBL" id="JAPDMQ010000004">
    <property type="protein sequence ID" value="KAK0541075.1"/>
    <property type="molecule type" value="Genomic_DNA"/>
</dbReference>
<feature type="compositionally biased region" description="Gly residues" evidence="1">
    <location>
        <begin position="882"/>
        <end position="891"/>
    </location>
</feature>
<dbReference type="AlphaFoldDB" id="A0AAN6GK02"/>